<sequence length="99" mass="10877">MSMSYDKSKVADSLFNPDVSIIMAELESGPKESALLSSTLGIPEPEIKTRLEYLIETGFVIVSGTTYGVDSEKLAKFMENDENYKGVVDGLTELDSYLN</sequence>
<reference evidence="1 2" key="1">
    <citation type="journal article" date="2016" name="Sci. Rep.">
        <title>A novel ammonia-oxidizing archaeon from wastewater treatment plant: Its enrichment, physiological and genomic characteristics.</title>
        <authorList>
            <person name="Li Y."/>
            <person name="Ding K."/>
            <person name="Wen X."/>
            <person name="Zhang B."/>
            <person name="Shen B."/>
            <person name="Yang Y."/>
        </authorList>
    </citation>
    <scope>NUCLEOTIDE SEQUENCE [LARGE SCALE GENOMIC DNA]</scope>
    <source>
        <strain evidence="1 2">SAT1</strain>
    </source>
</reference>
<gene>
    <name evidence="1" type="ORF">SU86_004315</name>
</gene>
<dbReference type="Proteomes" id="UP000266745">
    <property type="component" value="Chromosome"/>
</dbReference>
<dbReference type="EMBL" id="CP011097">
    <property type="protein sequence ID" value="AJZ75716.1"/>
    <property type="molecule type" value="Genomic_DNA"/>
</dbReference>
<evidence type="ECO:0008006" key="3">
    <source>
        <dbReference type="Google" id="ProtNLM"/>
    </source>
</evidence>
<evidence type="ECO:0000313" key="2">
    <source>
        <dbReference type="Proteomes" id="UP000266745"/>
    </source>
</evidence>
<organism evidence="1 2">
    <name type="scientific">Candidatus Nitrosotenuis cloacae</name>
    <dbReference type="NCBI Taxonomy" id="1603555"/>
    <lineage>
        <taxon>Archaea</taxon>
        <taxon>Nitrososphaerota</taxon>
        <taxon>Candidatus Nitrosotenuis</taxon>
    </lineage>
</organism>
<keyword evidence="2" id="KW-1185">Reference proteome</keyword>
<dbReference type="AlphaFoldDB" id="A0A3G1B298"/>
<proteinExistence type="predicted"/>
<name>A0A3G1B298_9ARCH</name>
<dbReference type="KEGG" id="tah:SU86_004315"/>
<accession>A0A3G1B298</accession>
<dbReference type="STRING" id="1603555.SU86_004315"/>
<evidence type="ECO:0000313" key="1">
    <source>
        <dbReference type="EMBL" id="AJZ75716.1"/>
    </source>
</evidence>
<protein>
    <recommendedName>
        <fullName evidence="3">ArnR1-like winged helix-turn-helix domain-containing protein</fullName>
    </recommendedName>
</protein>